<evidence type="ECO:0000256" key="11">
    <source>
        <dbReference type="PIRSR" id="PIRSR601019-2"/>
    </source>
</evidence>
<keyword evidence="7" id="KW-0564">Palmitate</keyword>
<dbReference type="Gene3D" id="1.10.400.10">
    <property type="entry name" value="GI Alpha 1, domain 2-like"/>
    <property type="match status" value="1"/>
</dbReference>
<name>A0A0N5CWH4_THECL</name>
<evidence type="ECO:0000313" key="13">
    <source>
        <dbReference type="Proteomes" id="UP000276776"/>
    </source>
</evidence>
<organism evidence="14">
    <name type="scientific">Thelazia callipaeda</name>
    <name type="common">Oriental eyeworm</name>
    <name type="synonym">Parasitic nematode</name>
    <dbReference type="NCBI Taxonomy" id="103827"/>
    <lineage>
        <taxon>Eukaryota</taxon>
        <taxon>Metazoa</taxon>
        <taxon>Ecdysozoa</taxon>
        <taxon>Nematoda</taxon>
        <taxon>Chromadorea</taxon>
        <taxon>Rhabditida</taxon>
        <taxon>Spirurina</taxon>
        <taxon>Spiruromorpha</taxon>
        <taxon>Thelazioidea</taxon>
        <taxon>Thelaziidae</taxon>
        <taxon>Thelazia</taxon>
    </lineage>
</organism>
<dbReference type="WBParaSite" id="TCLT_0000469601-mRNA-1">
    <property type="protein sequence ID" value="TCLT_0000469601-mRNA-1"/>
    <property type="gene ID" value="TCLT_0000469601"/>
</dbReference>
<dbReference type="GO" id="GO:0031683">
    <property type="term" value="F:G-protein beta/gamma-subunit complex binding"/>
    <property type="evidence" value="ECO:0007669"/>
    <property type="project" value="InterPro"/>
</dbReference>
<dbReference type="GO" id="GO:0005834">
    <property type="term" value="C:heterotrimeric G-protein complex"/>
    <property type="evidence" value="ECO:0007669"/>
    <property type="project" value="TreeGrafter"/>
</dbReference>
<proteinExistence type="predicted"/>
<keyword evidence="5 11" id="KW-0460">Magnesium</keyword>
<reference evidence="14" key="1">
    <citation type="submission" date="2017-02" db="UniProtKB">
        <authorList>
            <consortium name="WormBaseParasite"/>
        </authorList>
    </citation>
    <scope>IDENTIFICATION</scope>
</reference>
<gene>
    <name evidence="12" type="ORF">TCLT_LOCUS4685</name>
</gene>
<dbReference type="PROSITE" id="PS51882">
    <property type="entry name" value="G_ALPHA"/>
    <property type="match status" value="1"/>
</dbReference>
<dbReference type="STRING" id="103827.A0A0N5CWH4"/>
<feature type="binding site" evidence="10">
    <location>
        <begin position="223"/>
        <end position="227"/>
    </location>
    <ligand>
        <name>GTP</name>
        <dbReference type="ChEBI" id="CHEBI:37565"/>
    </ligand>
</feature>
<keyword evidence="6 10" id="KW-0342">GTP-binding</keyword>
<evidence type="ECO:0000256" key="4">
    <source>
        <dbReference type="ARBA" id="ARBA00022741"/>
    </source>
</evidence>
<dbReference type="FunFam" id="1.10.400.10:FF:000011">
    <property type="entry name" value="Guanine nucleotide-binding protein alpha-1 subunit"/>
    <property type="match status" value="1"/>
</dbReference>
<feature type="binding site" evidence="10">
    <location>
        <begin position="198"/>
        <end position="204"/>
    </location>
    <ligand>
        <name>GTP</name>
        <dbReference type="ChEBI" id="CHEBI:37565"/>
    </ligand>
</feature>
<evidence type="ECO:0000256" key="5">
    <source>
        <dbReference type="ARBA" id="ARBA00022842"/>
    </source>
</evidence>
<feature type="binding site" evidence="10">
    <location>
        <position position="348"/>
    </location>
    <ligand>
        <name>GTP</name>
        <dbReference type="ChEBI" id="CHEBI:37565"/>
    </ligand>
</feature>
<dbReference type="Pfam" id="PF00503">
    <property type="entry name" value="G-alpha"/>
    <property type="match status" value="1"/>
</dbReference>
<feature type="binding site" evidence="10">
    <location>
        <begin position="292"/>
        <end position="295"/>
    </location>
    <ligand>
        <name>GTP</name>
        <dbReference type="ChEBI" id="CHEBI:37565"/>
    </ligand>
</feature>
<dbReference type="EMBL" id="UYYF01004299">
    <property type="protein sequence ID" value="VDN01834.1"/>
    <property type="molecule type" value="Genomic_DNA"/>
</dbReference>
<feature type="binding site" evidence="11">
    <location>
        <position position="204"/>
    </location>
    <ligand>
        <name>Mg(2+)</name>
        <dbReference type="ChEBI" id="CHEBI:18420"/>
    </ligand>
</feature>
<dbReference type="PRINTS" id="PR00441">
    <property type="entry name" value="GPROTEINAI"/>
</dbReference>
<dbReference type="SUPFAM" id="SSF52540">
    <property type="entry name" value="P-loop containing nucleoside triphosphate hydrolases"/>
    <property type="match status" value="1"/>
</dbReference>
<dbReference type="OrthoDB" id="5817230at2759"/>
<evidence type="ECO:0000256" key="6">
    <source>
        <dbReference type="ARBA" id="ARBA00023134"/>
    </source>
</evidence>
<dbReference type="OMA" id="FHNTNII"/>
<dbReference type="SMART" id="SM00275">
    <property type="entry name" value="G_alpha"/>
    <property type="match status" value="1"/>
</dbReference>
<dbReference type="Proteomes" id="UP000276776">
    <property type="component" value="Unassembled WGS sequence"/>
</dbReference>
<dbReference type="GO" id="GO:0001664">
    <property type="term" value="F:G protein-coupled receptor binding"/>
    <property type="evidence" value="ECO:0007669"/>
    <property type="project" value="TreeGrafter"/>
</dbReference>
<evidence type="ECO:0000313" key="12">
    <source>
        <dbReference type="EMBL" id="VDN01834.1"/>
    </source>
</evidence>
<sequence length="376" mass="43408">MGHCQSKEDKKLQERSREIDRKIKENASEYSRVIKLLLLGAGECGKSTILKQMSEPSDAIIDMNTIRILHKSGFTEDELSKQRLVVFNNTVQAMAAILEALTHYHIAFDNPLRQEDAAVITNVANLNTSTEHEAIAREVAIAIKNLWQDSAVQSIYERRYELHLHESTKYFHYLIYSFFDNVDRITAPNYIPNEQDMLLTRVKTTGIVEVNFIIQNTRFRVFDVGGQRSERKKWIHCFEDANAVIYIAAISEYDEVLFEDNTTNRILESMRLFESICNIRWFANTSIILFLNKKDLFAEKIKTKSIKVAFPQYEGPQTFEDSVAFIRKRFIALNANPQKTIYVHLTCATDTNHVQKILDNVIDMISQNNLKKSGLL</sequence>
<dbReference type="PANTHER" id="PTHR10218:SF245">
    <property type="entry name" value="GUANINE NUCLEOTIDE-BINDING PROTEIN ALPHA-2 SUBUNIT-RELATED"/>
    <property type="match status" value="1"/>
</dbReference>
<evidence type="ECO:0000256" key="9">
    <source>
        <dbReference type="ARBA" id="ARBA00023288"/>
    </source>
</evidence>
<dbReference type="PANTHER" id="PTHR10218">
    <property type="entry name" value="GTP-BINDING PROTEIN ALPHA SUBUNIT"/>
    <property type="match status" value="1"/>
</dbReference>
<dbReference type="GO" id="GO:0003924">
    <property type="term" value="F:GTPase activity"/>
    <property type="evidence" value="ECO:0007669"/>
    <property type="project" value="InterPro"/>
</dbReference>
<protein>
    <submittedName>
        <fullName evidence="14">G-protein alpha subunit</fullName>
    </submittedName>
</protein>
<feature type="binding site" evidence="10">
    <location>
        <begin position="43"/>
        <end position="48"/>
    </location>
    <ligand>
        <name>GTP</name>
        <dbReference type="ChEBI" id="CHEBI:37565"/>
    </ligand>
</feature>
<dbReference type="GO" id="GO:0046872">
    <property type="term" value="F:metal ion binding"/>
    <property type="evidence" value="ECO:0007669"/>
    <property type="project" value="UniProtKB-KW"/>
</dbReference>
<dbReference type="FunFam" id="3.40.50.300:FF:002307">
    <property type="entry name" value="Guanine nucleotide-binding protein G(k) subunit alpha"/>
    <property type="match status" value="1"/>
</dbReference>
<dbReference type="PRINTS" id="PR00318">
    <property type="entry name" value="GPROTEINA"/>
</dbReference>
<dbReference type="GO" id="GO:0005737">
    <property type="term" value="C:cytoplasm"/>
    <property type="evidence" value="ECO:0007669"/>
    <property type="project" value="TreeGrafter"/>
</dbReference>
<keyword evidence="3 11" id="KW-0479">Metal-binding</keyword>
<dbReference type="SUPFAM" id="SSF47895">
    <property type="entry name" value="Transducin (alpha subunit), insertion domain"/>
    <property type="match status" value="1"/>
</dbReference>
<dbReference type="InterPro" id="IPR011025">
    <property type="entry name" value="GproteinA_insert"/>
</dbReference>
<reference evidence="12 13" key="2">
    <citation type="submission" date="2018-11" db="EMBL/GenBank/DDBJ databases">
        <authorList>
            <consortium name="Pathogen Informatics"/>
        </authorList>
    </citation>
    <scope>NUCLEOTIDE SEQUENCE [LARGE SCALE GENOMIC DNA]</scope>
</reference>
<keyword evidence="2" id="KW-0519">Myristate</keyword>
<dbReference type="CDD" id="cd00066">
    <property type="entry name" value="G-alpha"/>
    <property type="match status" value="1"/>
</dbReference>
<evidence type="ECO:0000256" key="10">
    <source>
        <dbReference type="PIRSR" id="PIRSR601019-1"/>
    </source>
</evidence>
<evidence type="ECO:0000256" key="3">
    <source>
        <dbReference type="ARBA" id="ARBA00022723"/>
    </source>
</evidence>
<keyword evidence="4 10" id="KW-0547">Nucleotide-binding</keyword>
<dbReference type="GO" id="GO:0007188">
    <property type="term" value="P:adenylate cyclase-modulating G protein-coupled receptor signaling pathway"/>
    <property type="evidence" value="ECO:0007669"/>
    <property type="project" value="InterPro"/>
</dbReference>
<keyword evidence="9" id="KW-0449">Lipoprotein</keyword>
<dbReference type="InterPro" id="IPR001408">
    <property type="entry name" value="Gprotein_alpha_I"/>
</dbReference>
<evidence type="ECO:0000256" key="2">
    <source>
        <dbReference type="ARBA" id="ARBA00022707"/>
    </source>
</evidence>
<accession>A0A0N5CWH4</accession>
<dbReference type="InterPro" id="IPR001019">
    <property type="entry name" value="Gprotein_alpha_su"/>
</dbReference>
<evidence type="ECO:0000256" key="8">
    <source>
        <dbReference type="ARBA" id="ARBA00023224"/>
    </source>
</evidence>
<feature type="binding site" evidence="11">
    <location>
        <position position="47"/>
    </location>
    <ligand>
        <name>Mg(2+)</name>
        <dbReference type="ChEBI" id="CHEBI:18420"/>
    </ligand>
</feature>
<dbReference type="GO" id="GO:0005525">
    <property type="term" value="F:GTP binding"/>
    <property type="evidence" value="ECO:0007669"/>
    <property type="project" value="UniProtKB-KW"/>
</dbReference>
<dbReference type="AlphaFoldDB" id="A0A0N5CWH4"/>
<keyword evidence="13" id="KW-1185">Reference proteome</keyword>
<dbReference type="InterPro" id="IPR027417">
    <property type="entry name" value="P-loop_NTPase"/>
</dbReference>
<dbReference type="Gene3D" id="3.40.50.300">
    <property type="entry name" value="P-loop containing nucleotide triphosphate hydrolases"/>
    <property type="match status" value="1"/>
</dbReference>
<keyword evidence="8" id="KW-0807">Transducer</keyword>
<evidence type="ECO:0000256" key="1">
    <source>
        <dbReference type="ARBA" id="ARBA00011356"/>
    </source>
</evidence>
<evidence type="ECO:0000313" key="14">
    <source>
        <dbReference type="WBParaSite" id="TCLT_0000469601-mRNA-1"/>
    </source>
</evidence>
<evidence type="ECO:0000256" key="7">
    <source>
        <dbReference type="ARBA" id="ARBA00023139"/>
    </source>
</evidence>
<comment type="subunit">
    <text evidence="1">G proteins are composed of 3 units; alpha, beta and gamma. The alpha chain contains the guanine nucleotide binding site.</text>
</comment>